<protein>
    <submittedName>
        <fullName evidence="3">Uncharacterized protein</fullName>
    </submittedName>
</protein>
<sequence length="130" mass="15077">MSEQEPPHRNNKSPTKHQNREKTQKLRKAMLNSADRGVILYHKYEKTKAIRNKKKSKKGVDFADFKDVVKGVAVELIVKCIEAKNVILYAGLTCLKTALGTFFANYLYYILFVILLLIIIWFIWSKNKSN</sequence>
<feature type="region of interest" description="Disordered" evidence="1">
    <location>
        <begin position="1"/>
        <end position="25"/>
    </location>
</feature>
<feature type="transmembrane region" description="Helical" evidence="2">
    <location>
        <begin position="106"/>
        <end position="124"/>
    </location>
</feature>
<organism evidence="3 4">
    <name type="scientific">Coprobacillus cateniformis</name>
    <dbReference type="NCBI Taxonomy" id="100884"/>
    <lineage>
        <taxon>Bacteria</taxon>
        <taxon>Bacillati</taxon>
        <taxon>Bacillota</taxon>
        <taxon>Erysipelotrichia</taxon>
        <taxon>Erysipelotrichales</taxon>
        <taxon>Coprobacillaceae</taxon>
        <taxon>Coprobacillus</taxon>
    </lineage>
</organism>
<dbReference type="Proteomes" id="UP000003157">
    <property type="component" value="Unassembled WGS sequence"/>
</dbReference>
<dbReference type="EMBL" id="ADKX01000046">
    <property type="protein sequence ID" value="EFW03437.1"/>
    <property type="molecule type" value="Genomic_DNA"/>
</dbReference>
<keyword evidence="2" id="KW-1133">Transmembrane helix</keyword>
<proteinExistence type="predicted"/>
<dbReference type="RefSeq" id="WP_008790210.1">
    <property type="nucleotide sequence ID" value="NZ_AKCB01000004.1"/>
</dbReference>
<evidence type="ECO:0000256" key="2">
    <source>
        <dbReference type="SAM" id="Phobius"/>
    </source>
</evidence>
<dbReference type="AlphaFoldDB" id="E7GEI6"/>
<dbReference type="GeneID" id="78231599"/>
<accession>E7GEI6</accession>
<evidence type="ECO:0000313" key="3">
    <source>
        <dbReference type="EMBL" id="EFW03437.1"/>
    </source>
</evidence>
<gene>
    <name evidence="3" type="ORF">HMPREF9488_03128</name>
</gene>
<keyword evidence="2" id="KW-0472">Membrane</keyword>
<evidence type="ECO:0000313" key="4">
    <source>
        <dbReference type="Proteomes" id="UP000003157"/>
    </source>
</evidence>
<name>E7GEI6_9FIRM</name>
<keyword evidence="2" id="KW-0812">Transmembrane</keyword>
<evidence type="ECO:0000256" key="1">
    <source>
        <dbReference type="SAM" id="MobiDB-lite"/>
    </source>
</evidence>
<dbReference type="HOGENOM" id="CLU_1934469_0_0_9"/>
<reference evidence="3 4" key="1">
    <citation type="submission" date="2010-12" db="EMBL/GenBank/DDBJ databases">
        <title>The Genome Sequence of Coprobacillus sp. strain 29_1.</title>
        <authorList>
            <consortium name="The Broad Institute Genome Sequencing Platform"/>
            <person name="Earl A."/>
            <person name="Ward D."/>
            <person name="Feldgarden M."/>
            <person name="Gevers D."/>
            <person name="Daigneault M."/>
            <person name="Sibley C.D."/>
            <person name="White A."/>
            <person name="Strauss J."/>
            <person name="Allen-Vercoe E."/>
            <person name="Young S.K."/>
            <person name="Zeng Q."/>
            <person name="Gargeya S."/>
            <person name="Fitzgerald M."/>
            <person name="Haas B."/>
            <person name="Abouelleil A."/>
            <person name="Alvarado L."/>
            <person name="Arachchi H.M."/>
            <person name="Berlin A."/>
            <person name="Brown A."/>
            <person name="Chapman S.B."/>
            <person name="Chen Z."/>
            <person name="Dunbar C."/>
            <person name="Freedman E."/>
            <person name="Gearin G."/>
            <person name="Gellesch M."/>
            <person name="Goldberg J."/>
            <person name="Griggs A."/>
            <person name="Gujja S."/>
            <person name="Heilman E."/>
            <person name="Heiman D."/>
            <person name="Howarth C."/>
            <person name="Larson L."/>
            <person name="Lui A."/>
            <person name="MacDonald P.J.P."/>
            <person name="Mehta T."/>
            <person name="Montmayeur A."/>
            <person name="Murphy C."/>
            <person name="Neiman D."/>
            <person name="Pearson M."/>
            <person name="Priest M."/>
            <person name="Roberts A."/>
            <person name="Saif S."/>
            <person name="Shea T."/>
            <person name="Shenoy N."/>
            <person name="Sisk P."/>
            <person name="Stolte C."/>
            <person name="Sykes S."/>
            <person name="White J."/>
            <person name="Yandava C."/>
            <person name="Nusbaum C."/>
            <person name="Birren B."/>
        </authorList>
    </citation>
    <scope>NUCLEOTIDE SEQUENCE [LARGE SCALE GENOMIC DNA]</scope>
    <source>
        <strain evidence="3 4">29_1</strain>
    </source>
</reference>
<keyword evidence="4" id="KW-1185">Reference proteome</keyword>
<comment type="caution">
    <text evidence="3">The sequence shown here is derived from an EMBL/GenBank/DDBJ whole genome shotgun (WGS) entry which is preliminary data.</text>
</comment>